<name>A0ABX1SAT5_9PSEU</name>
<dbReference type="Pfam" id="PF19938">
    <property type="entry name" value="DUF6400"/>
    <property type="match status" value="1"/>
</dbReference>
<sequence>MDRLLPQLPEHPDDLPGYAFDMAAHENTRLAAVLAATPDWDPGAALAAETQARRMLYSGLDAEQQEIYRMLVEAGVLDA</sequence>
<dbReference type="Proteomes" id="UP000820669">
    <property type="component" value="Unassembled WGS sequence"/>
</dbReference>
<keyword evidence="2" id="KW-1185">Reference proteome</keyword>
<reference evidence="1 2" key="1">
    <citation type="submission" date="2020-04" db="EMBL/GenBank/DDBJ databases">
        <authorList>
            <person name="Klaysubun C."/>
            <person name="Duangmal K."/>
            <person name="Lipun K."/>
        </authorList>
    </citation>
    <scope>NUCLEOTIDE SEQUENCE [LARGE SCALE GENOMIC DNA]</scope>
    <source>
        <strain evidence="1 2">K10HN5</strain>
    </source>
</reference>
<accession>A0ABX1SAT5</accession>
<dbReference type="EMBL" id="JAAXLA010000017">
    <property type="protein sequence ID" value="NMH97942.1"/>
    <property type="molecule type" value="Genomic_DNA"/>
</dbReference>
<dbReference type="InterPro" id="IPR045649">
    <property type="entry name" value="DUF6400"/>
</dbReference>
<comment type="caution">
    <text evidence="1">The sequence shown here is derived from an EMBL/GenBank/DDBJ whole genome shotgun (WGS) entry which is preliminary data.</text>
</comment>
<dbReference type="RefSeq" id="WP_169381388.1">
    <property type="nucleotide sequence ID" value="NZ_JAAXLA010000017.1"/>
</dbReference>
<gene>
    <name evidence="1" type="ORF">HF526_11555</name>
</gene>
<proteinExistence type="predicted"/>
<evidence type="ECO:0000313" key="1">
    <source>
        <dbReference type="EMBL" id="NMH97942.1"/>
    </source>
</evidence>
<protein>
    <submittedName>
        <fullName evidence="1">Uncharacterized protein</fullName>
    </submittedName>
</protein>
<organism evidence="1 2">
    <name type="scientific">Pseudonocardia acidicola</name>
    <dbReference type="NCBI Taxonomy" id="2724939"/>
    <lineage>
        <taxon>Bacteria</taxon>
        <taxon>Bacillati</taxon>
        <taxon>Actinomycetota</taxon>
        <taxon>Actinomycetes</taxon>
        <taxon>Pseudonocardiales</taxon>
        <taxon>Pseudonocardiaceae</taxon>
        <taxon>Pseudonocardia</taxon>
    </lineage>
</organism>
<evidence type="ECO:0000313" key="2">
    <source>
        <dbReference type="Proteomes" id="UP000820669"/>
    </source>
</evidence>